<name>A0A1F6PE08_9BACT</name>
<evidence type="ECO:0000259" key="2">
    <source>
        <dbReference type="Pfam" id="PF14478"/>
    </source>
</evidence>
<evidence type="ECO:0000313" key="3">
    <source>
        <dbReference type="EMBL" id="OGH94391.1"/>
    </source>
</evidence>
<dbReference type="EMBL" id="MFRE01000009">
    <property type="protein sequence ID" value="OGH94391.1"/>
    <property type="molecule type" value="Genomic_DNA"/>
</dbReference>
<dbReference type="Pfam" id="PF14478">
    <property type="entry name" value="DUF4430"/>
    <property type="match status" value="1"/>
</dbReference>
<feature type="domain" description="Transcobalamin-like C-terminal" evidence="2">
    <location>
        <begin position="53"/>
        <end position="129"/>
    </location>
</feature>
<organism evidence="3 4">
    <name type="scientific">Candidatus Magasanikbacteria bacterium RIFOXYD2_FULL_41_14</name>
    <dbReference type="NCBI Taxonomy" id="1798709"/>
    <lineage>
        <taxon>Bacteria</taxon>
        <taxon>Candidatus Magasanikiibacteriota</taxon>
    </lineage>
</organism>
<dbReference type="InterPro" id="IPR027954">
    <property type="entry name" value="Transcobalamin-like_C"/>
</dbReference>
<proteinExistence type="predicted"/>
<dbReference type="Gene3D" id="2.170.130.30">
    <property type="match status" value="1"/>
</dbReference>
<accession>A0A1F6PE08</accession>
<feature type="region of interest" description="Disordered" evidence="1">
    <location>
        <begin position="1"/>
        <end position="31"/>
    </location>
</feature>
<gene>
    <name evidence="3" type="ORF">A2538_01150</name>
</gene>
<dbReference type="STRING" id="1798709.A2538_01150"/>
<evidence type="ECO:0000313" key="4">
    <source>
        <dbReference type="Proteomes" id="UP000178254"/>
    </source>
</evidence>
<feature type="compositionally biased region" description="Low complexity" evidence="1">
    <location>
        <begin position="1"/>
        <end position="10"/>
    </location>
</feature>
<sequence length="133" mass="14935">MKEFLSAKGGSASGGKAGNEEKTDSTTTPLDNFQTASLTVNDQNYTLQFKPGENLLTAMRRLQTSSIQPFSFSGQEYAGLGFFVDSINDIKNNPSKNLYWIYYINEQSANIGVSFYLLKPEDIIKWKYENSTF</sequence>
<protein>
    <recommendedName>
        <fullName evidence="2">Transcobalamin-like C-terminal domain-containing protein</fullName>
    </recommendedName>
</protein>
<evidence type="ECO:0000256" key="1">
    <source>
        <dbReference type="SAM" id="MobiDB-lite"/>
    </source>
</evidence>
<dbReference type="AlphaFoldDB" id="A0A1F6PE08"/>
<dbReference type="Proteomes" id="UP000178254">
    <property type="component" value="Unassembled WGS sequence"/>
</dbReference>
<comment type="caution">
    <text evidence="3">The sequence shown here is derived from an EMBL/GenBank/DDBJ whole genome shotgun (WGS) entry which is preliminary data.</text>
</comment>
<reference evidence="3 4" key="1">
    <citation type="journal article" date="2016" name="Nat. Commun.">
        <title>Thousands of microbial genomes shed light on interconnected biogeochemical processes in an aquifer system.</title>
        <authorList>
            <person name="Anantharaman K."/>
            <person name="Brown C.T."/>
            <person name="Hug L.A."/>
            <person name="Sharon I."/>
            <person name="Castelle C.J."/>
            <person name="Probst A.J."/>
            <person name="Thomas B.C."/>
            <person name="Singh A."/>
            <person name="Wilkins M.J."/>
            <person name="Karaoz U."/>
            <person name="Brodie E.L."/>
            <person name="Williams K.H."/>
            <person name="Hubbard S.S."/>
            <person name="Banfield J.F."/>
        </authorList>
    </citation>
    <scope>NUCLEOTIDE SEQUENCE [LARGE SCALE GENOMIC DNA]</scope>
</reference>